<geneLocation type="plastid" evidence="2"/>
<evidence type="ECO:0000313" key="2">
    <source>
        <dbReference type="EMBL" id="ASP44613.1"/>
    </source>
</evidence>
<organism evidence="2">
    <name type="scientific">Agarophyton chilense</name>
    <name type="common">Red seaweed</name>
    <name type="synonym">Gracilaria chilensis</name>
    <dbReference type="NCBI Taxonomy" id="2510777"/>
    <lineage>
        <taxon>Eukaryota</taxon>
        <taxon>Rhodophyta</taxon>
        <taxon>Florideophyceae</taxon>
        <taxon>Rhodymeniophycidae</taxon>
        <taxon>Gracilariales</taxon>
        <taxon>Gracilariaceae</taxon>
        <taxon>Agarophyton</taxon>
    </lineage>
</organism>
<feature type="chain" id="PRO_5012533259" description="POTRA domain-containing protein" evidence="1">
    <location>
        <begin position="18"/>
        <end position="220"/>
    </location>
</feature>
<evidence type="ECO:0000256" key="1">
    <source>
        <dbReference type="SAM" id="SignalP"/>
    </source>
</evidence>
<keyword evidence="2" id="KW-0934">Plastid</keyword>
<protein>
    <recommendedName>
        <fullName evidence="3">POTRA domain-containing protein</fullName>
    </recommendedName>
</protein>
<feature type="signal peptide" evidence="1">
    <location>
        <begin position="1"/>
        <end position="17"/>
    </location>
</feature>
<name>A0A222FZ78_AGACH</name>
<proteinExistence type="predicted"/>
<dbReference type="EMBL" id="MF401963">
    <property type="protein sequence ID" value="ASP44613.1"/>
    <property type="molecule type" value="Genomic_DNA"/>
</dbReference>
<dbReference type="Gene3D" id="3.10.20.310">
    <property type="entry name" value="membrane protein fhac"/>
    <property type="match status" value="1"/>
</dbReference>
<gene>
    <name evidence="2" type="primary">ORF220</name>
</gene>
<reference evidence="2" key="1">
    <citation type="submission" date="2017-06" db="EMBL/GenBank/DDBJ databases">
        <title>Structure and comparision analysis of complete mitochondrion ans plastid genome of economic red alga Gracilaaria chilensis.</title>
        <authorList>
            <person name="Liu N."/>
            <person name="Zhang L."/>
            <person name="Liu T."/>
        </authorList>
    </citation>
    <scope>NUCLEOTIDE SEQUENCE</scope>
</reference>
<sequence>MPFILFHLILIITSLRSHNCKKIHSSNCYAMVSNLYFKKTSKSTKFSSTHIRINKCNKYLLHKIQSSKENLYKKPENFNFNNIGLYKYIRMLQHSGCISSITKYTVFYTKYKQSIFNINIYPVINKINILQYKKLNIYPEFLEKLLKKQLGLPKNYLFIESIIHKIHAWYLLHGYHWSSININNKSKANEINIIIDEGKIYRIYLQCKTKQLKKNINSIN</sequence>
<dbReference type="AlphaFoldDB" id="A0A222FZ78"/>
<accession>A0A222FZ78</accession>
<keyword evidence="1" id="KW-0732">Signal</keyword>
<evidence type="ECO:0008006" key="3">
    <source>
        <dbReference type="Google" id="ProtNLM"/>
    </source>
</evidence>